<dbReference type="InterPro" id="IPR054722">
    <property type="entry name" value="PolX-like_BBD"/>
</dbReference>
<keyword evidence="3" id="KW-1185">Reference proteome</keyword>
<evidence type="ECO:0000313" key="3">
    <source>
        <dbReference type="Proteomes" id="UP000237000"/>
    </source>
</evidence>
<dbReference type="PANTHER" id="PTHR47481:SF21">
    <property type="entry name" value="BASIC-LEUCINE ZIPPER TRANSCRIPTION FACTOR Q-RELATED"/>
    <property type="match status" value="1"/>
</dbReference>
<dbReference type="Pfam" id="PF22936">
    <property type="entry name" value="Pol_BBD"/>
    <property type="match status" value="1"/>
</dbReference>
<name>A0A2P5EP42_TREOI</name>
<proteinExistence type="predicted"/>
<sequence length="198" mass="22088">YNDLIIAMQTQDSVVPFEELFDKIIDHETFLIHNEKKNLDSAPPTVNIAKHSPPSHYFPKPNFPSSAPCLFPNPSSPIKPYTPNQPTSTPIVCQFCNKRRHDAKKCYKLFPHLYSQRPSANHVTTSSSAQNPWIVDSGASHHVIFQMLNLSLHQPYEGPDDIQIGDGSGLQITHTGSVSFSPSFNLSNILCVPLLNKI</sequence>
<organism evidence="2 3">
    <name type="scientific">Trema orientale</name>
    <name type="common">Charcoal tree</name>
    <name type="synonym">Celtis orientalis</name>
    <dbReference type="NCBI Taxonomy" id="63057"/>
    <lineage>
        <taxon>Eukaryota</taxon>
        <taxon>Viridiplantae</taxon>
        <taxon>Streptophyta</taxon>
        <taxon>Embryophyta</taxon>
        <taxon>Tracheophyta</taxon>
        <taxon>Spermatophyta</taxon>
        <taxon>Magnoliopsida</taxon>
        <taxon>eudicotyledons</taxon>
        <taxon>Gunneridae</taxon>
        <taxon>Pentapetalae</taxon>
        <taxon>rosids</taxon>
        <taxon>fabids</taxon>
        <taxon>Rosales</taxon>
        <taxon>Cannabaceae</taxon>
        <taxon>Trema</taxon>
    </lineage>
</organism>
<dbReference type="STRING" id="63057.A0A2P5EP42"/>
<protein>
    <recommendedName>
        <fullName evidence="1">Retrovirus-related Pol polyprotein from transposon TNT 1-94-like beta-barrel domain-containing protein</fullName>
    </recommendedName>
</protein>
<reference evidence="3" key="1">
    <citation type="submission" date="2016-06" db="EMBL/GenBank/DDBJ databases">
        <title>Parallel loss of symbiosis genes in relatives of nitrogen-fixing non-legume Parasponia.</title>
        <authorList>
            <person name="Van Velzen R."/>
            <person name="Holmer R."/>
            <person name="Bu F."/>
            <person name="Rutten L."/>
            <person name="Van Zeijl A."/>
            <person name="Liu W."/>
            <person name="Santuari L."/>
            <person name="Cao Q."/>
            <person name="Sharma T."/>
            <person name="Shen D."/>
            <person name="Roswanjaya Y."/>
            <person name="Wardhani T."/>
            <person name="Kalhor M.S."/>
            <person name="Jansen J."/>
            <person name="Van den Hoogen J."/>
            <person name="Gungor B."/>
            <person name="Hartog M."/>
            <person name="Hontelez J."/>
            <person name="Verver J."/>
            <person name="Yang W.-C."/>
            <person name="Schijlen E."/>
            <person name="Repin R."/>
            <person name="Schilthuizen M."/>
            <person name="Schranz E."/>
            <person name="Heidstra R."/>
            <person name="Miyata K."/>
            <person name="Fedorova E."/>
            <person name="Kohlen W."/>
            <person name="Bisseling T."/>
            <person name="Smit S."/>
            <person name="Geurts R."/>
        </authorList>
    </citation>
    <scope>NUCLEOTIDE SEQUENCE [LARGE SCALE GENOMIC DNA]</scope>
    <source>
        <strain evidence="3">cv. RG33-2</strain>
    </source>
</reference>
<accession>A0A2P5EP42</accession>
<dbReference type="InParanoid" id="A0A2P5EP42"/>
<dbReference type="EMBL" id="JXTC01000118">
    <property type="protein sequence ID" value="PON87341.1"/>
    <property type="molecule type" value="Genomic_DNA"/>
</dbReference>
<evidence type="ECO:0000313" key="2">
    <source>
        <dbReference type="EMBL" id="PON87341.1"/>
    </source>
</evidence>
<evidence type="ECO:0000259" key="1">
    <source>
        <dbReference type="Pfam" id="PF22936"/>
    </source>
</evidence>
<dbReference type="PANTHER" id="PTHR47481">
    <property type="match status" value="1"/>
</dbReference>
<feature type="domain" description="Retrovirus-related Pol polyprotein from transposon TNT 1-94-like beta-barrel" evidence="1">
    <location>
        <begin position="133"/>
        <end position="197"/>
    </location>
</feature>
<dbReference type="AlphaFoldDB" id="A0A2P5EP42"/>
<gene>
    <name evidence="2" type="ORF">TorRG33x02_168330</name>
</gene>
<comment type="caution">
    <text evidence="2">The sequence shown here is derived from an EMBL/GenBank/DDBJ whole genome shotgun (WGS) entry which is preliminary data.</text>
</comment>
<dbReference type="OrthoDB" id="1912561at2759"/>
<dbReference type="Proteomes" id="UP000237000">
    <property type="component" value="Unassembled WGS sequence"/>
</dbReference>
<feature type="non-terminal residue" evidence="2">
    <location>
        <position position="1"/>
    </location>
</feature>